<evidence type="ECO:0000256" key="2">
    <source>
        <dbReference type="ARBA" id="ARBA00022723"/>
    </source>
</evidence>
<dbReference type="AlphaFoldDB" id="A0AAE0LWS3"/>
<dbReference type="GeneID" id="87839735"/>
<comment type="caution">
    <text evidence="6">The sequence shown here is derived from an EMBL/GenBank/DDBJ whole genome shotgun (WGS) entry which is preliminary data.</text>
</comment>
<reference evidence="6" key="1">
    <citation type="journal article" date="2023" name="Mol. Phylogenet. Evol.">
        <title>Genome-scale phylogeny and comparative genomics of the fungal order Sordariales.</title>
        <authorList>
            <person name="Hensen N."/>
            <person name="Bonometti L."/>
            <person name="Westerberg I."/>
            <person name="Brannstrom I.O."/>
            <person name="Guillou S."/>
            <person name="Cros-Aarteil S."/>
            <person name="Calhoun S."/>
            <person name="Haridas S."/>
            <person name="Kuo A."/>
            <person name="Mondo S."/>
            <person name="Pangilinan J."/>
            <person name="Riley R."/>
            <person name="LaButti K."/>
            <person name="Andreopoulos B."/>
            <person name="Lipzen A."/>
            <person name="Chen C."/>
            <person name="Yan M."/>
            <person name="Daum C."/>
            <person name="Ng V."/>
            <person name="Clum A."/>
            <person name="Steindorff A."/>
            <person name="Ohm R.A."/>
            <person name="Martin F."/>
            <person name="Silar P."/>
            <person name="Natvig D.O."/>
            <person name="Lalanne C."/>
            <person name="Gautier V."/>
            <person name="Ament-Velasquez S.L."/>
            <person name="Kruys A."/>
            <person name="Hutchinson M.I."/>
            <person name="Powell A.J."/>
            <person name="Barry K."/>
            <person name="Miller A.N."/>
            <person name="Grigoriev I.V."/>
            <person name="Debuchy R."/>
            <person name="Gladieux P."/>
            <person name="Hiltunen Thoren M."/>
            <person name="Johannesson H."/>
        </authorList>
    </citation>
    <scope>NUCLEOTIDE SEQUENCE</scope>
    <source>
        <strain evidence="6">CBS 168.71</strain>
    </source>
</reference>
<evidence type="ECO:0000256" key="3">
    <source>
        <dbReference type="ARBA" id="ARBA00022833"/>
    </source>
</evidence>
<dbReference type="GO" id="GO:0046872">
    <property type="term" value="F:metal ion binding"/>
    <property type="evidence" value="ECO:0007669"/>
    <property type="project" value="UniProtKB-KW"/>
</dbReference>
<evidence type="ECO:0000313" key="7">
    <source>
        <dbReference type="Proteomes" id="UP001278766"/>
    </source>
</evidence>
<dbReference type="InterPro" id="IPR011057">
    <property type="entry name" value="Mss4-like_sf"/>
</dbReference>
<evidence type="ECO:0000259" key="5">
    <source>
        <dbReference type="PROSITE" id="PS51891"/>
    </source>
</evidence>
<dbReference type="SUPFAM" id="SSF51316">
    <property type="entry name" value="Mss4-like"/>
    <property type="match status" value="1"/>
</dbReference>
<protein>
    <submittedName>
        <fullName evidence="6">Mss4-like protein</fullName>
    </submittedName>
</protein>
<dbReference type="EMBL" id="JAUEPN010000001">
    <property type="protein sequence ID" value="KAK3300556.1"/>
    <property type="molecule type" value="Genomic_DNA"/>
</dbReference>
<dbReference type="PANTHER" id="PTHR33337:SF8">
    <property type="entry name" value="CENP-V_GFA DOMAIN-CONTAINING PROTEIN"/>
    <property type="match status" value="1"/>
</dbReference>
<evidence type="ECO:0000313" key="6">
    <source>
        <dbReference type="EMBL" id="KAK3300556.1"/>
    </source>
</evidence>
<proteinExistence type="inferred from homology"/>
<dbReference type="InterPro" id="IPR006913">
    <property type="entry name" value="CENP-V/GFA"/>
</dbReference>
<dbReference type="RefSeq" id="XP_062664070.1">
    <property type="nucleotide sequence ID" value="XM_062802787.1"/>
</dbReference>
<feature type="domain" description="CENP-V/GFA" evidence="5">
    <location>
        <begin position="24"/>
        <end position="142"/>
    </location>
</feature>
<keyword evidence="3" id="KW-0862">Zinc</keyword>
<organism evidence="6 7">
    <name type="scientific">Chaetomium fimeti</name>
    <dbReference type="NCBI Taxonomy" id="1854472"/>
    <lineage>
        <taxon>Eukaryota</taxon>
        <taxon>Fungi</taxon>
        <taxon>Dikarya</taxon>
        <taxon>Ascomycota</taxon>
        <taxon>Pezizomycotina</taxon>
        <taxon>Sordariomycetes</taxon>
        <taxon>Sordariomycetidae</taxon>
        <taxon>Sordariales</taxon>
        <taxon>Chaetomiaceae</taxon>
        <taxon>Chaetomium</taxon>
    </lineage>
</organism>
<accession>A0AAE0LWS3</accession>
<dbReference type="Gene3D" id="3.90.1590.10">
    <property type="entry name" value="glutathione-dependent formaldehyde- activating enzyme (gfa)"/>
    <property type="match status" value="1"/>
</dbReference>
<reference evidence="6" key="2">
    <citation type="submission" date="2023-06" db="EMBL/GenBank/DDBJ databases">
        <authorList>
            <consortium name="Lawrence Berkeley National Laboratory"/>
            <person name="Haridas S."/>
            <person name="Hensen N."/>
            <person name="Bonometti L."/>
            <person name="Westerberg I."/>
            <person name="Brannstrom I.O."/>
            <person name="Guillou S."/>
            <person name="Cros-Aarteil S."/>
            <person name="Calhoun S."/>
            <person name="Kuo A."/>
            <person name="Mondo S."/>
            <person name="Pangilinan J."/>
            <person name="Riley R."/>
            <person name="Labutti K."/>
            <person name="Andreopoulos B."/>
            <person name="Lipzen A."/>
            <person name="Chen C."/>
            <person name="Yanf M."/>
            <person name="Daum C."/>
            <person name="Ng V."/>
            <person name="Clum A."/>
            <person name="Steindorff A."/>
            <person name="Ohm R."/>
            <person name="Martin F."/>
            <person name="Silar P."/>
            <person name="Natvig D."/>
            <person name="Lalanne C."/>
            <person name="Gautier V."/>
            <person name="Ament-Velasquez S.L."/>
            <person name="Kruys A."/>
            <person name="Hutchinson M.I."/>
            <person name="Powell A.J."/>
            <person name="Barry K."/>
            <person name="Miller A.N."/>
            <person name="Grigoriev I.V."/>
            <person name="Debuchy R."/>
            <person name="Gladieux P."/>
            <person name="Thoren M.H."/>
            <person name="Johannesson H."/>
        </authorList>
    </citation>
    <scope>NUCLEOTIDE SEQUENCE</scope>
    <source>
        <strain evidence="6">CBS 168.71</strain>
    </source>
</reference>
<keyword evidence="4" id="KW-0456">Lyase</keyword>
<name>A0AAE0LWS3_9PEZI</name>
<comment type="similarity">
    <text evidence="1">Belongs to the Gfa family.</text>
</comment>
<keyword evidence="2" id="KW-0479">Metal-binding</keyword>
<evidence type="ECO:0000256" key="1">
    <source>
        <dbReference type="ARBA" id="ARBA00005495"/>
    </source>
</evidence>
<dbReference type="Pfam" id="PF04828">
    <property type="entry name" value="GFA"/>
    <property type="match status" value="1"/>
</dbReference>
<dbReference type="GO" id="GO:0016846">
    <property type="term" value="F:carbon-sulfur lyase activity"/>
    <property type="evidence" value="ECO:0007669"/>
    <property type="project" value="InterPro"/>
</dbReference>
<dbReference type="Proteomes" id="UP001278766">
    <property type="component" value="Unassembled WGS sequence"/>
</dbReference>
<evidence type="ECO:0000256" key="4">
    <source>
        <dbReference type="ARBA" id="ARBA00023239"/>
    </source>
</evidence>
<keyword evidence="7" id="KW-1185">Reference proteome</keyword>
<sequence length="176" mass="19264">MAASNDNFPVAGLARDGWSTEEEATATCFCGAVQLVFPLQAPGLVNRHVCHCSDCRKISSGLYMSNIVVRDTHLRHARGREQLRTFAQSATVRSGGVMTNHFCGACGTLMYRVGERFPGLTILRTGTVDDFALAETKLRPQVEQFVETRAGWQRPIVDVPQVVGMHSRSDIKGAVL</sequence>
<gene>
    <name evidence="6" type="ORF">B0H64DRAFT_381218</name>
</gene>
<dbReference type="PROSITE" id="PS51891">
    <property type="entry name" value="CENP_V_GFA"/>
    <property type="match status" value="1"/>
</dbReference>
<dbReference type="PANTHER" id="PTHR33337">
    <property type="entry name" value="GFA DOMAIN-CONTAINING PROTEIN"/>
    <property type="match status" value="1"/>
</dbReference>